<name>A0A0F8ZST6_9ZZZZ</name>
<organism evidence="2">
    <name type="scientific">marine sediment metagenome</name>
    <dbReference type="NCBI Taxonomy" id="412755"/>
    <lineage>
        <taxon>unclassified sequences</taxon>
        <taxon>metagenomes</taxon>
        <taxon>ecological metagenomes</taxon>
    </lineage>
</organism>
<dbReference type="GO" id="GO:0019887">
    <property type="term" value="F:protein kinase regulator activity"/>
    <property type="evidence" value="ECO:0007669"/>
    <property type="project" value="InterPro"/>
</dbReference>
<dbReference type="EMBL" id="LAZR01046291">
    <property type="protein sequence ID" value="KKK96878.1"/>
    <property type="molecule type" value="Genomic_DNA"/>
</dbReference>
<reference evidence="2" key="1">
    <citation type="journal article" date="2015" name="Nature">
        <title>Complex archaea that bridge the gap between prokaryotes and eukaryotes.</title>
        <authorList>
            <person name="Spang A."/>
            <person name="Saw J.H."/>
            <person name="Jorgensen S.L."/>
            <person name="Zaremba-Niedzwiedzka K."/>
            <person name="Martijn J."/>
            <person name="Lind A.E."/>
            <person name="van Eijk R."/>
            <person name="Schleper C."/>
            <person name="Guy L."/>
            <person name="Ettema T.J."/>
        </authorList>
    </citation>
    <scope>NUCLEOTIDE SEQUENCE</scope>
</reference>
<proteinExistence type="predicted"/>
<dbReference type="InterPro" id="IPR038461">
    <property type="entry name" value="Schlafen_AlbA_2_dom_sf"/>
</dbReference>
<comment type="caution">
    <text evidence="2">The sequence shown here is derived from an EMBL/GenBank/DDBJ whole genome shotgun (WGS) entry which is preliminary data.</text>
</comment>
<evidence type="ECO:0000259" key="1">
    <source>
        <dbReference type="Pfam" id="PF04326"/>
    </source>
</evidence>
<feature type="non-terminal residue" evidence="2">
    <location>
        <position position="325"/>
    </location>
</feature>
<protein>
    <recommendedName>
        <fullName evidence="1">Schlafen AlbA-2 domain-containing protein</fullName>
    </recommendedName>
</protein>
<feature type="domain" description="Schlafen AlbA-2" evidence="1">
    <location>
        <begin position="248"/>
        <end position="319"/>
    </location>
</feature>
<gene>
    <name evidence="2" type="ORF">LCGC14_2658360</name>
</gene>
<sequence>MVENIFRNEDYTRIFACSNCNKGFICKTKYNKPGYRDSDEYLCLYCRVDSKIGDLGYSSRIYDDIPSEFRKGLIPVITPEEERIFQTIWLLANIIPTVYIDDSDYEPPRDLFLFPLKDYLPFEEWEKAESDEYYDMQQHSKYINSEDGKRRLLNRINNGDFGECPYCGTHLYPIGGKEWKPQISYYTLACPACSFCKSGASDDLFFKGWLDDTSKEFLKMLPQKVSDLFFTPKISLSLFEQLKLKNQEVETLDFKEKYDLNDTNTTLSKSSKKELKKDICAFANNKGGYIFIGIREISDYETELVGIYHQELYTDNFISQITHSN</sequence>
<accession>A0A0F8ZST6</accession>
<dbReference type="InterPro" id="IPR035991">
    <property type="entry name" value="Casein_kinase_II_beta-like"/>
</dbReference>
<dbReference type="SUPFAM" id="SSF57798">
    <property type="entry name" value="Casein kinase II beta subunit"/>
    <property type="match status" value="1"/>
</dbReference>
<dbReference type="GO" id="GO:0005956">
    <property type="term" value="C:protein kinase CK2 complex"/>
    <property type="evidence" value="ECO:0007669"/>
    <property type="project" value="InterPro"/>
</dbReference>
<dbReference type="Gene3D" id="3.30.950.30">
    <property type="entry name" value="Schlafen, AAA domain"/>
    <property type="match status" value="1"/>
</dbReference>
<dbReference type="Pfam" id="PF04326">
    <property type="entry name" value="SLFN_AlbA_2"/>
    <property type="match status" value="1"/>
</dbReference>
<dbReference type="AlphaFoldDB" id="A0A0F8ZST6"/>
<evidence type="ECO:0000313" key="2">
    <source>
        <dbReference type="EMBL" id="KKK96878.1"/>
    </source>
</evidence>
<dbReference type="InterPro" id="IPR007421">
    <property type="entry name" value="Schlafen_AlbA_2_dom"/>
</dbReference>